<comment type="caution">
    <text evidence="8">Lacks conserved residue(s) required for the propagation of feature annotation.</text>
</comment>
<gene>
    <name evidence="12" type="ORF">ALTATR162_LOCUS10998</name>
</gene>
<feature type="region of interest" description="Disordered" evidence="9">
    <location>
        <begin position="1247"/>
        <end position="1315"/>
    </location>
</feature>
<feature type="active site" description="Proton acceptor" evidence="8">
    <location>
        <position position="907"/>
    </location>
</feature>
<keyword evidence="8" id="KW-0378">Hydrolase</keyword>
<dbReference type="GO" id="GO:0046486">
    <property type="term" value="P:glycerolipid metabolic process"/>
    <property type="evidence" value="ECO:0007669"/>
    <property type="project" value="UniProtKB-ARBA"/>
</dbReference>
<feature type="transmembrane region" description="Helical" evidence="10">
    <location>
        <begin position="1659"/>
        <end position="1679"/>
    </location>
</feature>
<evidence type="ECO:0000256" key="2">
    <source>
        <dbReference type="ARBA" id="ARBA00010993"/>
    </source>
</evidence>
<dbReference type="Pfam" id="PF01734">
    <property type="entry name" value="Patatin"/>
    <property type="match status" value="1"/>
</dbReference>
<feature type="domain" description="PNPLA" evidence="11">
    <location>
        <begin position="705"/>
        <end position="920"/>
    </location>
</feature>
<dbReference type="GeneID" id="67011220"/>
<dbReference type="RefSeq" id="XP_043174573.1">
    <property type="nucleotide sequence ID" value="XM_043318638.1"/>
</dbReference>
<dbReference type="SUPFAM" id="SSF52151">
    <property type="entry name" value="FabD/lysophospholipase-like"/>
    <property type="match status" value="1"/>
</dbReference>
<dbReference type="Pfam" id="PF00955">
    <property type="entry name" value="HCO3_cotransp"/>
    <property type="match status" value="2"/>
</dbReference>
<protein>
    <recommendedName>
        <fullName evidence="11">PNPLA domain-containing protein</fullName>
    </recommendedName>
</protein>
<dbReference type="CDD" id="cd07199">
    <property type="entry name" value="Pat17_PNPLA8_PNPLA9_like"/>
    <property type="match status" value="1"/>
</dbReference>
<feature type="transmembrane region" description="Helical" evidence="10">
    <location>
        <begin position="1553"/>
        <end position="1574"/>
    </location>
</feature>
<feature type="compositionally biased region" description="Basic residues" evidence="9">
    <location>
        <begin position="1995"/>
        <end position="2005"/>
    </location>
</feature>
<feature type="short sequence motif" description="GXSXG" evidence="8">
    <location>
        <begin position="743"/>
        <end position="747"/>
    </location>
</feature>
<feature type="compositionally biased region" description="Basic and acidic residues" evidence="9">
    <location>
        <begin position="1975"/>
        <end position="1988"/>
    </location>
</feature>
<comment type="caution">
    <text evidence="12">The sequence shown here is derived from an EMBL/GenBank/DDBJ whole genome shotgun (WGS) entry which is preliminary data.</text>
</comment>
<feature type="region of interest" description="Disordered" evidence="9">
    <location>
        <begin position="1353"/>
        <end position="1380"/>
    </location>
</feature>
<evidence type="ECO:0000256" key="9">
    <source>
        <dbReference type="SAM" id="MobiDB-lite"/>
    </source>
</evidence>
<feature type="transmembrane region" description="Helical" evidence="10">
    <location>
        <begin position="1699"/>
        <end position="1723"/>
    </location>
</feature>
<keyword evidence="13" id="KW-1185">Reference proteome</keyword>
<evidence type="ECO:0000256" key="3">
    <source>
        <dbReference type="ARBA" id="ARBA00022554"/>
    </source>
</evidence>
<feature type="transmembrane region" description="Helical" evidence="10">
    <location>
        <begin position="1586"/>
        <end position="1604"/>
    </location>
</feature>
<feature type="compositionally biased region" description="Polar residues" evidence="9">
    <location>
        <begin position="1297"/>
        <end position="1315"/>
    </location>
</feature>
<keyword evidence="7 10" id="KW-0472">Membrane</keyword>
<evidence type="ECO:0000313" key="13">
    <source>
        <dbReference type="Proteomes" id="UP000676310"/>
    </source>
</evidence>
<keyword evidence="3" id="KW-0926">Vacuole</keyword>
<evidence type="ECO:0000256" key="5">
    <source>
        <dbReference type="ARBA" id="ARBA00022989"/>
    </source>
</evidence>
<dbReference type="CDD" id="cd19757">
    <property type="entry name" value="Bbox1"/>
    <property type="match status" value="1"/>
</dbReference>
<dbReference type="InterPro" id="IPR027417">
    <property type="entry name" value="P-loop_NTPase"/>
</dbReference>
<organism evidence="12 13">
    <name type="scientific">Alternaria atra</name>
    <dbReference type="NCBI Taxonomy" id="119953"/>
    <lineage>
        <taxon>Eukaryota</taxon>
        <taxon>Fungi</taxon>
        <taxon>Dikarya</taxon>
        <taxon>Ascomycota</taxon>
        <taxon>Pezizomycotina</taxon>
        <taxon>Dothideomycetes</taxon>
        <taxon>Pleosporomycetidae</taxon>
        <taxon>Pleosporales</taxon>
        <taxon>Pleosporineae</taxon>
        <taxon>Pleosporaceae</taxon>
        <taxon>Alternaria</taxon>
        <taxon>Alternaria sect. Ulocladioides</taxon>
    </lineage>
</organism>
<evidence type="ECO:0000256" key="7">
    <source>
        <dbReference type="ARBA" id="ARBA00023136"/>
    </source>
</evidence>
<dbReference type="OrthoDB" id="3687752at2759"/>
<feature type="transmembrane region" description="Helical" evidence="10">
    <location>
        <begin position="1838"/>
        <end position="1863"/>
    </location>
</feature>
<feature type="transmembrane region" description="Helical" evidence="10">
    <location>
        <begin position="1507"/>
        <end position="1533"/>
    </location>
</feature>
<dbReference type="PROSITE" id="PS51635">
    <property type="entry name" value="PNPLA"/>
    <property type="match status" value="1"/>
</dbReference>
<feature type="short sequence motif" description="DGA/G" evidence="8">
    <location>
        <begin position="907"/>
        <end position="909"/>
    </location>
</feature>
<dbReference type="GO" id="GO:0016042">
    <property type="term" value="P:lipid catabolic process"/>
    <property type="evidence" value="ECO:0007669"/>
    <property type="project" value="UniProtKB-UniRule"/>
</dbReference>
<feature type="region of interest" description="Disordered" evidence="9">
    <location>
        <begin position="1406"/>
        <end position="1433"/>
    </location>
</feature>
<dbReference type="PANTHER" id="PTHR11453">
    <property type="entry name" value="ANION EXCHANGE PROTEIN"/>
    <property type="match status" value="1"/>
</dbReference>
<feature type="transmembrane region" description="Helical" evidence="10">
    <location>
        <begin position="1884"/>
        <end position="1903"/>
    </location>
</feature>
<comment type="similarity">
    <text evidence="2">Belongs to the anion exchanger (TC 2.A.31) family.</text>
</comment>
<keyword evidence="8" id="KW-0442">Lipid degradation</keyword>
<feature type="region of interest" description="Disordered" evidence="9">
    <location>
        <begin position="1169"/>
        <end position="1216"/>
    </location>
</feature>
<feature type="region of interest" description="Disordered" evidence="9">
    <location>
        <begin position="244"/>
        <end position="265"/>
    </location>
</feature>
<dbReference type="InterPro" id="IPR011531">
    <property type="entry name" value="HCO3_transpt-like_TM_dom"/>
</dbReference>
<dbReference type="InterPro" id="IPR003020">
    <property type="entry name" value="HCO3_transpt_euk"/>
</dbReference>
<dbReference type="EMBL" id="CAJRGZ010000030">
    <property type="protein sequence ID" value="CAG5184617.1"/>
    <property type="molecule type" value="Genomic_DNA"/>
</dbReference>
<dbReference type="GO" id="GO:0005774">
    <property type="term" value="C:vacuolar membrane"/>
    <property type="evidence" value="ECO:0007669"/>
    <property type="project" value="UniProtKB-SubCell"/>
</dbReference>
<evidence type="ECO:0000256" key="4">
    <source>
        <dbReference type="ARBA" id="ARBA00022692"/>
    </source>
</evidence>
<feature type="compositionally biased region" description="Basic and acidic residues" evidence="9">
    <location>
        <begin position="1189"/>
        <end position="1198"/>
    </location>
</feature>
<dbReference type="Gene3D" id="3.40.1090.10">
    <property type="entry name" value="Cytosolic phospholipase A2 catalytic domain"/>
    <property type="match status" value="1"/>
</dbReference>
<feature type="transmembrane region" description="Helical" evidence="10">
    <location>
        <begin position="1616"/>
        <end position="1638"/>
    </location>
</feature>
<proteinExistence type="inferred from homology"/>
<evidence type="ECO:0000256" key="1">
    <source>
        <dbReference type="ARBA" id="ARBA00004128"/>
    </source>
</evidence>
<dbReference type="GO" id="GO:0050801">
    <property type="term" value="P:monoatomic ion homeostasis"/>
    <property type="evidence" value="ECO:0007669"/>
    <property type="project" value="TreeGrafter"/>
</dbReference>
<evidence type="ECO:0000256" key="6">
    <source>
        <dbReference type="ARBA" id="ARBA00023098"/>
    </source>
</evidence>
<dbReference type="SUPFAM" id="SSF52540">
    <property type="entry name" value="P-loop containing nucleoside triphosphate hydrolases"/>
    <property type="match status" value="1"/>
</dbReference>
<feature type="active site" description="Nucleophile" evidence="8">
    <location>
        <position position="745"/>
    </location>
</feature>
<keyword evidence="6 8" id="KW-0443">Lipid metabolism</keyword>
<evidence type="ECO:0000256" key="10">
    <source>
        <dbReference type="SAM" id="Phobius"/>
    </source>
</evidence>
<evidence type="ECO:0000259" key="11">
    <source>
        <dbReference type="PROSITE" id="PS51635"/>
    </source>
</evidence>
<sequence>MSRPYNDCEDRSPGCTRNTAEVWYCVDCASEFCEPCWQQFLAHRGGRTGRDGSHEKVEYHVYEKLKNILEPRYTKDDVEKLHEDDLATTWFGTIRTQRRAQITTDIIEGIKRDGDTERHDSLTRRDGQSDRQQFLDYDVYSALLGSPLKSGKEKYPRLVSFIGQTNAGKSTLIKMLIQLRGAGNLANQYPSPIVGLRRLEPQAGNERPGNDPVEHIPTSADVHLYADPMSVSSRTPLLYADCEGLEGGENPPTGAQENRRARSNPDWLSARLTPGRIRSLAWATAGTERAKRSYIVKELYPRILYTLSDVVVFVMQSTNSKTFEVSTLQPLLQWADASLETSVNQPTLPHAIIALNECEPSVEPNEWDSISATNSLLAANKHCIDPRHGHPFFIGLAESWRGKGRRIRSILDLILCYYSTFQVIRIPRGGRYQLLHDQVNSFYQVITASCEKSFNSRKRANMLFRSFELDVHFQAVFSHFSRTLTMPFDFIAMSLLTNPIPNDFGGHMLQLALAIQAHDKESKSAHERTRKATSIFDRMSRLVACSISLDCVRHRKGSALDHFVYYMNYCEFSVETFWSQHLTCEFRNGSYRCVNVGANHDPKGHQNAKGKVIPGDFESSFQPEIYLPIWKNAIRSQMRDIDLELENASRRAPSYSREAYMMQVHHDTMIAFYDTVGSAAGILSHATCFCCLMQSPEHALRCGHVLCTQGGMRGIVEIEVLRTLQQQIGDRIPVQAFFDLIMGTSTGGIIALAMVAKNWSLRRCSDKFRRLCSTAFTPRKLQSIPFLKHLITLKLTSKYSTGPFRETLVQNFGEDHLFGNYGERSSYLNTKVAVTTTDKTGSKAIIIANYSRKEGDHNKLRPAEYEFLRPDRREFGLSIADAAAATSAAPSFFKPFEHADTHRTYLDGAIYHNNPVRLMNHERKLLWPDVADHAPDLFLSIGTSQNKADLRVDQPDSTAVPPESRHKNLMDNILDAEKAWEQFRSDVAPTSDDASRYVRINPDIGRQPPKLDEVKKIGELIRDARKALKTPESRTQIARLAHILVASTFYFELRNGPVSNSDGTFSCAGHICCRFEDDSPYLPGLGEFFAKRQTVTFQSYFEIEFDLDGPRTHQIPLSLEIISDMRQLASFRMPAPAIRTRSKDSEINISLHIRSRDLTPTKYHISGFPRAVMKDNEPKSSDSTISLSARRDSTREPLELPTSGSMPELDASPGRPAAVYRGVSEQTTLVGIEQALTDRRLGQRSIYTSTNRQAGRQQQSVDLPSERTRSHRAPQDPTQHRYAIRPRSTIPTELHSNDVSVPNRPLQQHQSENTSRVAIGSAGQIRTALANDSEQSLNSSGMMETGRVQVTEGRAERYDPSSQPASNATRAPALRPDIRSVPTQGYDLAIDEPMSSNYANRSWKSRVFHPSKRNATPNNDLDRENTRQTHGSAASSKAAWWETRLFSGMINDIRRRAPFYWSDWKDAWDYRVVPATIYMYFANILPALAFSLDMFEKTNESFGVNEVLLASVLASVVFSLAAAQPLVIVGVTGPITVFNYTVYDIITPRGTNYFAFMCWIGIWSLIFHWILAITNSCNGLRYVTRFSCDIFGFYVAFIYLQKGIQVLMRQWAVNDASAYLSIMIALLVTAVAYICGIVGQSSLLQRHVRKFVEDYGTPLTVIFFTGFVHIGKMAGIELLKLPTSKAFFPTTDRGWFIHFWDISVGDVFLAIPFAVLLTILFWFDHNVSSLIAQGTEFPLRKPAGFHWDIFLLGITTGVAGLLGIPFPNGLIPQAPFHTTSLCVTHTVSDSDDEENKGHAKRVVDHVVEQRVSNLAQGLLTLGTMSGPLLVVLHLIPQAVLAGLFFVMGIQALEANGITLKLIFLLKDKHLTSRSDPLTQVKRRWVIWAFVGLELVGFGATFAITQTIAAIGFPVFIFLYIPMRTFLMPNFFTQEELGILDAPTASPFTMESVGGNHGQVVEPSPNNQVLEESEEAERGERRSTGEEKMGVVGGPSRRRNSLLRRD</sequence>
<dbReference type="InterPro" id="IPR002641">
    <property type="entry name" value="PNPLA_dom"/>
</dbReference>
<keyword evidence="4 10" id="KW-0812">Transmembrane</keyword>
<dbReference type="FunFam" id="1.10.287.570:FF:000003">
    <property type="entry name" value="Anion exchange family protein"/>
    <property type="match status" value="1"/>
</dbReference>
<evidence type="ECO:0000256" key="8">
    <source>
        <dbReference type="PROSITE-ProRule" id="PRU01161"/>
    </source>
</evidence>
<evidence type="ECO:0000313" key="12">
    <source>
        <dbReference type="EMBL" id="CAG5184617.1"/>
    </source>
</evidence>
<comment type="subcellular location">
    <subcellularLocation>
        <location evidence="1">Vacuole membrane</location>
        <topology evidence="1">Multi-pass membrane protein</topology>
    </subcellularLocation>
</comment>
<dbReference type="GO" id="GO:0005886">
    <property type="term" value="C:plasma membrane"/>
    <property type="evidence" value="ECO:0007669"/>
    <property type="project" value="TreeGrafter"/>
</dbReference>
<accession>A0A8J2IAI2</accession>
<feature type="compositionally biased region" description="Polar residues" evidence="9">
    <location>
        <begin position="1360"/>
        <end position="1369"/>
    </location>
</feature>
<reference evidence="12" key="1">
    <citation type="submission" date="2021-05" db="EMBL/GenBank/DDBJ databases">
        <authorList>
            <person name="Stam R."/>
        </authorList>
    </citation>
    <scope>NUCLEOTIDE SEQUENCE</scope>
    <source>
        <strain evidence="12">CS162</strain>
    </source>
</reference>
<dbReference type="InterPro" id="IPR016035">
    <property type="entry name" value="Acyl_Trfase/lysoPLipase"/>
</dbReference>
<dbReference type="GO" id="GO:0016787">
    <property type="term" value="F:hydrolase activity"/>
    <property type="evidence" value="ECO:0007669"/>
    <property type="project" value="UniProtKB-UniRule"/>
</dbReference>
<dbReference type="GO" id="GO:0000324">
    <property type="term" value="C:fungal-type vacuole"/>
    <property type="evidence" value="ECO:0007669"/>
    <property type="project" value="TreeGrafter"/>
</dbReference>
<feature type="region of interest" description="Disordered" evidence="9">
    <location>
        <begin position="1953"/>
        <end position="2005"/>
    </location>
</feature>
<feature type="compositionally biased region" description="Polar residues" evidence="9">
    <location>
        <begin position="1247"/>
        <end position="1262"/>
    </location>
</feature>
<dbReference type="PANTHER" id="PTHR11453:SF82">
    <property type="entry name" value="BORON TRANSPORTER 1"/>
    <property type="match status" value="1"/>
</dbReference>
<dbReference type="GO" id="GO:0006820">
    <property type="term" value="P:monoatomic anion transport"/>
    <property type="evidence" value="ECO:0007669"/>
    <property type="project" value="InterPro"/>
</dbReference>
<name>A0A8J2IAI2_9PLEO</name>
<keyword evidence="5 10" id="KW-1133">Transmembrane helix</keyword>
<dbReference type="GO" id="GO:0005452">
    <property type="term" value="F:solute:inorganic anion antiporter activity"/>
    <property type="evidence" value="ECO:0007669"/>
    <property type="project" value="InterPro"/>
</dbReference>
<dbReference type="GO" id="GO:0080139">
    <property type="term" value="F:borate efflux transmembrane transporter activity"/>
    <property type="evidence" value="ECO:0007669"/>
    <property type="project" value="TreeGrafter"/>
</dbReference>
<dbReference type="Gene3D" id="1.10.287.570">
    <property type="entry name" value="Helical hairpin bin"/>
    <property type="match status" value="1"/>
</dbReference>
<dbReference type="Proteomes" id="UP000676310">
    <property type="component" value="Unassembled WGS sequence"/>
</dbReference>
<feature type="transmembrane region" description="Helical" evidence="10">
    <location>
        <begin position="1744"/>
        <end position="1766"/>
    </location>
</feature>